<sequence length="271" mass="31510">YLMDTKVDLMYESFLSELLSEQHLPPNPYPRLLSLFRQAGMKMTLWGESNDQIKSKILHSGGKLVDAENYVYHLAGCDVYGLQTALTCIDVPNFQKVVIIAKQFVNTEFPQRKGQFKIAMVFAVSGWSPWYGQLMPYIIKLDLHEHCYFKGPIGCHGEAILIYIDIVREYLFRENDNGSVVVMGLYIGEHSRWSIEDIKKKSSGFELELSKAIEAKQAVYIKMYKAIGWRYLCIQKHLLFHYVDNTEDDYETFFPNNPVSLYQNTFFLHEK</sequence>
<proteinExistence type="predicted"/>
<dbReference type="GeneID" id="100376560"/>
<feature type="non-terminal residue" evidence="2">
    <location>
        <position position="1"/>
    </location>
</feature>
<protein>
    <submittedName>
        <fullName evidence="2">Uncharacterized protein LOC100376560</fullName>
    </submittedName>
</protein>
<organism evidence="1 2">
    <name type="scientific">Saccoglossus kowalevskii</name>
    <name type="common">Acorn worm</name>
    <dbReference type="NCBI Taxonomy" id="10224"/>
    <lineage>
        <taxon>Eukaryota</taxon>
        <taxon>Metazoa</taxon>
        <taxon>Hemichordata</taxon>
        <taxon>Enteropneusta</taxon>
        <taxon>Harrimaniidae</taxon>
        <taxon>Saccoglossus</taxon>
    </lineage>
</organism>
<reference evidence="2" key="1">
    <citation type="submission" date="2025-08" db="UniProtKB">
        <authorList>
            <consortium name="RefSeq"/>
        </authorList>
    </citation>
    <scope>IDENTIFICATION</scope>
    <source>
        <tissue evidence="2">Testes</tissue>
    </source>
</reference>
<name>A0ABM0GL07_SACKO</name>
<evidence type="ECO:0000313" key="1">
    <source>
        <dbReference type="Proteomes" id="UP000694865"/>
    </source>
</evidence>
<evidence type="ECO:0000313" key="2">
    <source>
        <dbReference type="RefSeq" id="XP_002732243.1"/>
    </source>
</evidence>
<gene>
    <name evidence="2" type="primary">LOC100376560</name>
</gene>
<accession>A0ABM0GL07</accession>
<dbReference type="Proteomes" id="UP000694865">
    <property type="component" value="Unplaced"/>
</dbReference>
<keyword evidence="1" id="KW-1185">Reference proteome</keyword>
<feature type="non-terminal residue" evidence="2">
    <location>
        <position position="271"/>
    </location>
</feature>
<dbReference type="RefSeq" id="XP_002732243.1">
    <property type="nucleotide sequence ID" value="XM_002732197.1"/>
</dbReference>